<feature type="transmembrane region" description="Helical" evidence="10">
    <location>
        <begin position="142"/>
        <end position="164"/>
    </location>
</feature>
<dbReference type="OrthoDB" id="10248838at2759"/>
<evidence type="ECO:0000256" key="6">
    <source>
        <dbReference type="ARBA" id="ARBA00022971"/>
    </source>
</evidence>
<dbReference type="Proteomes" id="UP000193218">
    <property type="component" value="Unassembled WGS sequence"/>
</dbReference>
<keyword evidence="7 10" id="KW-1133">Transmembrane helix</keyword>
<feature type="transmembrane region" description="Helical" evidence="10">
    <location>
        <begin position="646"/>
        <end position="667"/>
    </location>
</feature>
<evidence type="ECO:0000256" key="9">
    <source>
        <dbReference type="ARBA" id="ARBA00023180"/>
    </source>
</evidence>
<keyword evidence="13" id="KW-1185">Reference proteome</keyword>
<evidence type="ECO:0000256" key="7">
    <source>
        <dbReference type="ARBA" id="ARBA00022989"/>
    </source>
</evidence>
<dbReference type="InterPro" id="IPR026777">
    <property type="entry name" value="PRM1"/>
</dbReference>
<keyword evidence="8 10" id="KW-0472">Membrane</keyword>
<evidence type="ECO:0000256" key="2">
    <source>
        <dbReference type="ARBA" id="ARBA00004651"/>
    </source>
</evidence>
<dbReference type="PANTHER" id="PTHR31030:SF1">
    <property type="entry name" value="PLASMA MEMBRANE FUSION PROTEIN PRM1"/>
    <property type="match status" value="1"/>
</dbReference>
<evidence type="ECO:0000256" key="11">
    <source>
        <dbReference type="SAM" id="MobiDB-lite"/>
    </source>
</evidence>
<feature type="region of interest" description="Disordered" evidence="11">
    <location>
        <begin position="825"/>
        <end position="943"/>
    </location>
</feature>
<evidence type="ECO:0000256" key="10">
    <source>
        <dbReference type="RuleBase" id="RU366035"/>
    </source>
</evidence>
<reference evidence="12 13" key="1">
    <citation type="submission" date="2017-03" db="EMBL/GenBank/DDBJ databases">
        <title>Widespread Adenine N6-methylation of Active Genes in Fungi.</title>
        <authorList>
            <consortium name="DOE Joint Genome Institute"/>
            <person name="Mondo S.J."/>
            <person name="Dannebaum R.O."/>
            <person name="Kuo R.C."/>
            <person name="Louie K.B."/>
            <person name="Bewick A.J."/>
            <person name="Labutti K."/>
            <person name="Haridas S."/>
            <person name="Kuo A."/>
            <person name="Salamov A."/>
            <person name="Ahrendt S.R."/>
            <person name="Lau R."/>
            <person name="Bowen B.P."/>
            <person name="Lipzen A."/>
            <person name="Sullivan W."/>
            <person name="Andreopoulos W.B."/>
            <person name="Clum A."/>
            <person name="Lindquist E."/>
            <person name="Daum C."/>
            <person name="Northen T.R."/>
            <person name="Ramamoorthy G."/>
            <person name="Schmitz R.J."/>
            <person name="Gryganskyi A."/>
            <person name="Culley D."/>
            <person name="Magnuson J."/>
            <person name="James T.Y."/>
            <person name="O'Malley M.A."/>
            <person name="Stajich J.E."/>
            <person name="Spatafora J.W."/>
            <person name="Visel A."/>
            <person name="Grigoriev I.V."/>
        </authorList>
    </citation>
    <scope>NUCLEOTIDE SEQUENCE [LARGE SCALE GENOMIC DNA]</scope>
    <source>
        <strain evidence="12 13">NRRL Y-17943</strain>
    </source>
</reference>
<name>A0A1Y1UMJ1_9TREE</name>
<dbReference type="InParanoid" id="A0A1Y1UMJ1"/>
<dbReference type="GO" id="GO:0032220">
    <property type="term" value="P:plasma membrane fusion involved in cytogamy"/>
    <property type="evidence" value="ECO:0007669"/>
    <property type="project" value="TreeGrafter"/>
</dbReference>
<comment type="caution">
    <text evidence="12">The sequence shown here is derived from an EMBL/GenBank/DDBJ whole genome shotgun (WGS) entry which is preliminary data.</text>
</comment>
<dbReference type="GeneID" id="33555702"/>
<evidence type="ECO:0000256" key="4">
    <source>
        <dbReference type="ARBA" id="ARBA00022475"/>
    </source>
</evidence>
<comment type="function">
    <text evidence="1 10">Involved in cell fusion during mating by stabilizing the plasma membrane fusion event.</text>
</comment>
<protein>
    <recommendedName>
        <fullName evidence="10">Plasma membrane fusion protein PRM1</fullName>
    </recommendedName>
</protein>
<organism evidence="12 13">
    <name type="scientific">Kockovaella imperatae</name>
    <dbReference type="NCBI Taxonomy" id="4999"/>
    <lineage>
        <taxon>Eukaryota</taxon>
        <taxon>Fungi</taxon>
        <taxon>Dikarya</taxon>
        <taxon>Basidiomycota</taxon>
        <taxon>Agaricomycotina</taxon>
        <taxon>Tremellomycetes</taxon>
        <taxon>Tremellales</taxon>
        <taxon>Cuniculitremaceae</taxon>
        <taxon>Kockovaella</taxon>
    </lineage>
</organism>
<gene>
    <name evidence="12" type="ORF">BD324DRAFT_598625</name>
</gene>
<dbReference type="FunCoup" id="A0A1Y1UMJ1">
    <property type="interactions" value="3"/>
</dbReference>
<dbReference type="GO" id="GO:0043332">
    <property type="term" value="C:mating projection tip"/>
    <property type="evidence" value="ECO:0007669"/>
    <property type="project" value="UniProtKB-UniRule"/>
</dbReference>
<evidence type="ECO:0000256" key="3">
    <source>
        <dbReference type="ARBA" id="ARBA00010780"/>
    </source>
</evidence>
<dbReference type="STRING" id="4999.A0A1Y1UMJ1"/>
<comment type="subcellular location">
    <subcellularLocation>
        <location evidence="2 10">Cell membrane</location>
        <topology evidence="2 10">Multi-pass membrane protein</topology>
    </subcellularLocation>
</comment>
<keyword evidence="6 10" id="KW-0184">Conjugation</keyword>
<evidence type="ECO:0000313" key="12">
    <source>
        <dbReference type="EMBL" id="ORX39271.1"/>
    </source>
</evidence>
<feature type="region of interest" description="Disordered" evidence="11">
    <location>
        <begin position="994"/>
        <end position="1018"/>
    </location>
</feature>
<keyword evidence="4 10" id="KW-1003">Cell membrane</keyword>
<feature type="compositionally biased region" description="Basic and acidic residues" evidence="11">
    <location>
        <begin position="904"/>
        <end position="919"/>
    </location>
</feature>
<feature type="compositionally biased region" description="Basic and acidic residues" evidence="11">
    <location>
        <begin position="995"/>
        <end position="1018"/>
    </location>
</feature>
<dbReference type="GO" id="GO:0005886">
    <property type="term" value="C:plasma membrane"/>
    <property type="evidence" value="ECO:0007669"/>
    <property type="project" value="UniProtKB-SubCell"/>
</dbReference>
<comment type="similarity">
    <text evidence="3 10">Belongs to the PRM1 family.</text>
</comment>
<feature type="transmembrane region" description="Helical" evidence="10">
    <location>
        <begin position="434"/>
        <end position="457"/>
    </location>
</feature>
<dbReference type="AlphaFoldDB" id="A0A1Y1UMJ1"/>
<feature type="compositionally biased region" description="Acidic residues" evidence="11">
    <location>
        <begin position="920"/>
        <end position="932"/>
    </location>
</feature>
<accession>A0A1Y1UMJ1</accession>
<proteinExistence type="inferred from homology"/>
<sequence length="1018" mass="112676">MSSHLAPKPWIEPFSPDHRPPFDRYHSSNTLPATPRTPFERSASSSNPAQIHYSTTRLRPYLTLPARLFLLFLTPGVLPLILTICHLFQNRSSTASLADNLRSSLLSACDGIARGAASLQSMPRYLALQTNQEVVRAAQASILGVGLMLVYSVTIIETVVTFMVDTYRSMLLCTIELAVRGSLELLIGTVKTISDGITSSLNSIRTNIQNDISSANAVIQSAADKINSVTSKLNININVPQFSVPSLDAIQNVQVPTTFEDSLIKLNSSLPSLVELKQKLDDIISVPFEALKNEINETRIEIAASFNASALPVPSLRQLSADGTASLREQLCGDLDTSLIDETANALHKLSTVAIGLMFLFLVLIWALLFFWEWRKWTALKDTVETLEYEWQRDKRDPWRAVAIVEHPMLERYGGRVFDRFRTGRTAETNLRWYLAWLAHPTCLALLLVSLFGFLTIQFQLLALDAIKSHARDNANSTVAASTQSLASKLNSYALESSQEYADNFNTAILAHQDRINNELFGAWLNTTAVTLNSTLVEFYSDVENVLNVTFGGTIIYGPINTFMYCILGSKITNLEKGLTWISEHAYITLPTLPPDVLLLSNSSMNEMAQPIAAAAVGSGGDGSDQGLVGSLIQHFETALIYERNFYAILLGLWLGFVLVGLVVVLWNCGARESYHEATSGISWWPNGRSPSNTPRAAHTVPRIVEPREEKSFFHPDRPSAPSRSATSRLCSLVAPGQAFLSLSRWNSTDHVQLPSNKTANMVHTPFEKNAHDKPADGDQEDFTNPPQFWLSKWNRARQSAMSFLPSRGQRHGEAIARAAATRNPAFSPSHHPNHSGQTDEYGESASWSMLDSPTRGRALDGVEGDGGRYPVIRSLTRPTDSDHMTYPRRLSRAPTVQGGDLAPFDRDPLPPVPKHDSIDYLDSDDEDEEERFNDRSPLRESYPSYMYSLDHDDKRQEFLSPGSSSVASLPNDAQVESVSKVHTGTAALASIIESMKEKQRGDPFRTPFDDPMRGGRI</sequence>
<dbReference type="EMBL" id="NBSH01000003">
    <property type="protein sequence ID" value="ORX39271.1"/>
    <property type="molecule type" value="Genomic_DNA"/>
</dbReference>
<feature type="transmembrane region" description="Helical" evidence="10">
    <location>
        <begin position="68"/>
        <end position="89"/>
    </location>
</feature>
<keyword evidence="9" id="KW-0325">Glycoprotein</keyword>
<evidence type="ECO:0000256" key="8">
    <source>
        <dbReference type="ARBA" id="ARBA00023136"/>
    </source>
</evidence>
<evidence type="ECO:0000256" key="5">
    <source>
        <dbReference type="ARBA" id="ARBA00022692"/>
    </source>
</evidence>
<keyword evidence="5 10" id="KW-0812">Transmembrane</keyword>
<evidence type="ECO:0000313" key="13">
    <source>
        <dbReference type="Proteomes" id="UP000193218"/>
    </source>
</evidence>
<feature type="transmembrane region" description="Helical" evidence="10">
    <location>
        <begin position="353"/>
        <end position="372"/>
    </location>
</feature>
<dbReference type="RefSeq" id="XP_021873134.1">
    <property type="nucleotide sequence ID" value="XM_022013894.1"/>
</dbReference>
<dbReference type="PANTHER" id="PTHR31030">
    <property type="entry name" value="PLASMA MEMBRANE FUSION PROTEIN PRM1"/>
    <property type="match status" value="1"/>
</dbReference>
<evidence type="ECO:0000256" key="1">
    <source>
        <dbReference type="ARBA" id="ARBA00002512"/>
    </source>
</evidence>
<feature type="region of interest" description="Disordered" evidence="11">
    <location>
        <begin position="22"/>
        <end position="48"/>
    </location>
</feature>